<evidence type="ECO:0000313" key="1">
    <source>
        <dbReference type="EMBL" id="KAF1931494.1"/>
    </source>
</evidence>
<dbReference type="EMBL" id="ML978960">
    <property type="protein sequence ID" value="KAF1931494.1"/>
    <property type="molecule type" value="Genomic_DNA"/>
</dbReference>
<evidence type="ECO:0000313" key="2">
    <source>
        <dbReference type="Proteomes" id="UP000800082"/>
    </source>
</evidence>
<gene>
    <name evidence="1" type="ORF">M421DRAFT_313558</name>
</gene>
<protein>
    <submittedName>
        <fullName evidence="1">Uncharacterized protein</fullName>
    </submittedName>
</protein>
<accession>A0A6A5RWD2</accession>
<sequence length="162" mass="17882">MPFFFTHTHYTNTPDISDFTRFNDLQRPYLIPTYLIPTLTIKMRSFAVIAAISAIGAQAMPDYYPVAESSSTPVYEATTPAYAASTPVYKTSSAYEAYPVSSSTKYPAYAVESSSAKYEASTPVAEKPSSKPVTPHQRHCSPLLCSSGNCHWCPHHHQALYS</sequence>
<reference evidence="1" key="1">
    <citation type="journal article" date="2020" name="Stud. Mycol.">
        <title>101 Dothideomycetes genomes: a test case for predicting lifestyles and emergence of pathogens.</title>
        <authorList>
            <person name="Haridas S."/>
            <person name="Albert R."/>
            <person name="Binder M."/>
            <person name="Bloem J."/>
            <person name="Labutti K."/>
            <person name="Salamov A."/>
            <person name="Andreopoulos B."/>
            <person name="Baker S."/>
            <person name="Barry K."/>
            <person name="Bills G."/>
            <person name="Bluhm B."/>
            <person name="Cannon C."/>
            <person name="Castanera R."/>
            <person name="Culley D."/>
            <person name="Daum C."/>
            <person name="Ezra D."/>
            <person name="Gonzalez J."/>
            <person name="Henrissat B."/>
            <person name="Kuo A."/>
            <person name="Liang C."/>
            <person name="Lipzen A."/>
            <person name="Lutzoni F."/>
            <person name="Magnuson J."/>
            <person name="Mondo S."/>
            <person name="Nolan M."/>
            <person name="Ohm R."/>
            <person name="Pangilinan J."/>
            <person name="Park H.-J."/>
            <person name="Ramirez L."/>
            <person name="Alfaro M."/>
            <person name="Sun H."/>
            <person name="Tritt A."/>
            <person name="Yoshinaga Y."/>
            <person name="Zwiers L.-H."/>
            <person name="Turgeon B."/>
            <person name="Goodwin S."/>
            <person name="Spatafora J."/>
            <person name="Crous P."/>
            <person name="Grigoriev I."/>
        </authorList>
    </citation>
    <scope>NUCLEOTIDE SEQUENCE</scope>
    <source>
        <strain evidence="1">CBS 183.55</strain>
    </source>
</reference>
<dbReference type="Proteomes" id="UP000800082">
    <property type="component" value="Unassembled WGS sequence"/>
</dbReference>
<dbReference type="GeneID" id="54346873"/>
<organism evidence="1 2">
    <name type="scientific">Didymella exigua CBS 183.55</name>
    <dbReference type="NCBI Taxonomy" id="1150837"/>
    <lineage>
        <taxon>Eukaryota</taxon>
        <taxon>Fungi</taxon>
        <taxon>Dikarya</taxon>
        <taxon>Ascomycota</taxon>
        <taxon>Pezizomycotina</taxon>
        <taxon>Dothideomycetes</taxon>
        <taxon>Pleosporomycetidae</taxon>
        <taxon>Pleosporales</taxon>
        <taxon>Pleosporineae</taxon>
        <taxon>Didymellaceae</taxon>
        <taxon>Didymella</taxon>
    </lineage>
</organism>
<name>A0A6A5RWD2_9PLEO</name>
<dbReference type="AlphaFoldDB" id="A0A6A5RWD2"/>
<dbReference type="RefSeq" id="XP_033451742.1">
    <property type="nucleotide sequence ID" value="XM_033589226.1"/>
</dbReference>
<dbReference type="OrthoDB" id="3794007at2759"/>
<proteinExistence type="predicted"/>
<keyword evidence="2" id="KW-1185">Reference proteome</keyword>